<dbReference type="NCBIfam" id="TIGR04188">
    <property type="entry name" value="methyltr_grsp"/>
    <property type="match status" value="1"/>
</dbReference>
<evidence type="ECO:0000256" key="9">
    <source>
        <dbReference type="ARBA" id="ARBA00030757"/>
    </source>
</evidence>
<dbReference type="InterPro" id="IPR029063">
    <property type="entry name" value="SAM-dependent_MTases_sf"/>
</dbReference>
<keyword evidence="5" id="KW-0963">Cytoplasm</keyword>
<sequence length="374" mass="39806">MADAYASRVARFVAELEAVGALGDPAWRAAFAGVPRHVFLPRFFVDLPDGRWRAVDERDAEYAGLVYADSTLTTQLDGVAGPVPGAEPVAGIGTSSSTQPTLMAWMLDALGLRGGERVLEIGTGTGYNAALLAHRLGGERVTSVEVDPVVARMARERLEIAGYRPVTVVGDGERGWAARAPYDAVLATVAVPEVPAAWIEQARDGGVIVTSLWRDLGGGPLVRLVVDGDVAQGRFLAVPGGFMPVRSAPRAAAVLASARYQTGERRETPLDPSILRTSDAGLWIALFVPGATWLGFTPDGGAPQMWLFAVDGSWAVIEGSTVEQYGPRRLWDEAETVHARWSEAGGPTRERLGLTVCADGDHRFWLDDPGVAAI</sequence>
<evidence type="ECO:0000256" key="4">
    <source>
        <dbReference type="ARBA" id="ARBA00013346"/>
    </source>
</evidence>
<reference evidence="12 13" key="1">
    <citation type="submission" date="2023-07" db="EMBL/GenBank/DDBJ databases">
        <title>Sequencing the genomes of 1000 actinobacteria strains.</title>
        <authorList>
            <person name="Klenk H.-P."/>
        </authorList>
    </citation>
    <scope>NUCLEOTIDE SEQUENCE [LARGE SCALE GENOMIC DNA]</scope>
    <source>
        <strain evidence="12 13">DSM 44710</strain>
    </source>
</reference>
<evidence type="ECO:0000256" key="10">
    <source>
        <dbReference type="ARBA" id="ARBA00031323"/>
    </source>
</evidence>
<dbReference type="Gene3D" id="3.40.50.150">
    <property type="entry name" value="Vaccinia Virus protein VP39"/>
    <property type="match status" value="1"/>
</dbReference>
<organism evidence="12 13">
    <name type="scientific">Catenuloplanes nepalensis</name>
    <dbReference type="NCBI Taxonomy" id="587533"/>
    <lineage>
        <taxon>Bacteria</taxon>
        <taxon>Bacillati</taxon>
        <taxon>Actinomycetota</taxon>
        <taxon>Actinomycetes</taxon>
        <taxon>Micromonosporales</taxon>
        <taxon>Micromonosporaceae</taxon>
        <taxon>Catenuloplanes</taxon>
    </lineage>
</organism>
<keyword evidence="6 12" id="KW-0489">Methyltransferase</keyword>
<evidence type="ECO:0000256" key="11">
    <source>
        <dbReference type="ARBA" id="ARBA00031350"/>
    </source>
</evidence>
<dbReference type="GO" id="GO:0004719">
    <property type="term" value="F:protein-L-isoaspartate (D-aspartate) O-methyltransferase activity"/>
    <property type="evidence" value="ECO:0007669"/>
    <property type="project" value="UniProtKB-EC"/>
</dbReference>
<dbReference type="GO" id="GO:0032259">
    <property type="term" value="P:methylation"/>
    <property type="evidence" value="ECO:0007669"/>
    <property type="project" value="UniProtKB-KW"/>
</dbReference>
<comment type="subcellular location">
    <subcellularLocation>
        <location evidence="1">Cytoplasm</location>
    </subcellularLocation>
</comment>
<accession>A0ABT9MTG3</accession>
<dbReference type="InterPro" id="IPR000682">
    <property type="entry name" value="PCMT"/>
</dbReference>
<comment type="similarity">
    <text evidence="2">Belongs to the methyltransferase superfamily. L-isoaspartyl/D-aspartyl protein methyltransferase family.</text>
</comment>
<comment type="caution">
    <text evidence="12">The sequence shown here is derived from an EMBL/GenBank/DDBJ whole genome shotgun (WGS) entry which is preliminary data.</text>
</comment>
<evidence type="ECO:0000313" key="12">
    <source>
        <dbReference type="EMBL" id="MDP9794724.1"/>
    </source>
</evidence>
<keyword evidence="7 12" id="KW-0808">Transferase</keyword>
<gene>
    <name evidence="12" type="ORF">J2S43_003236</name>
</gene>
<evidence type="ECO:0000256" key="5">
    <source>
        <dbReference type="ARBA" id="ARBA00022490"/>
    </source>
</evidence>
<keyword evidence="8" id="KW-0949">S-adenosyl-L-methionine</keyword>
<proteinExistence type="inferred from homology"/>
<dbReference type="SUPFAM" id="SSF53335">
    <property type="entry name" value="S-adenosyl-L-methionine-dependent methyltransferases"/>
    <property type="match status" value="1"/>
</dbReference>
<evidence type="ECO:0000256" key="7">
    <source>
        <dbReference type="ARBA" id="ARBA00022679"/>
    </source>
</evidence>
<evidence type="ECO:0000313" key="13">
    <source>
        <dbReference type="Proteomes" id="UP001240984"/>
    </source>
</evidence>
<protein>
    <recommendedName>
        <fullName evidence="4">Protein-L-isoaspartate O-methyltransferase</fullName>
        <ecNumber evidence="3">2.1.1.77</ecNumber>
    </recommendedName>
    <alternativeName>
        <fullName evidence="11">L-isoaspartyl protein carboxyl methyltransferase</fullName>
    </alternativeName>
    <alternativeName>
        <fullName evidence="9">Protein L-isoaspartyl methyltransferase</fullName>
    </alternativeName>
    <alternativeName>
        <fullName evidence="10">Protein-beta-aspartate methyltransferase</fullName>
    </alternativeName>
</protein>
<dbReference type="CDD" id="cd02440">
    <property type="entry name" value="AdoMet_MTases"/>
    <property type="match status" value="1"/>
</dbReference>
<keyword evidence="13" id="KW-1185">Reference proteome</keyword>
<dbReference type="EC" id="2.1.1.77" evidence="3"/>
<dbReference type="Pfam" id="PF01135">
    <property type="entry name" value="PCMT"/>
    <property type="match status" value="1"/>
</dbReference>
<evidence type="ECO:0000256" key="2">
    <source>
        <dbReference type="ARBA" id="ARBA00005369"/>
    </source>
</evidence>
<name>A0ABT9MTG3_9ACTN</name>
<dbReference type="PANTHER" id="PTHR11579">
    <property type="entry name" value="PROTEIN-L-ISOASPARTATE O-METHYLTRANSFERASE"/>
    <property type="match status" value="1"/>
</dbReference>
<dbReference type="InterPro" id="IPR026448">
    <property type="entry name" value="Methyltr_grasp"/>
</dbReference>
<evidence type="ECO:0000256" key="8">
    <source>
        <dbReference type="ARBA" id="ARBA00022691"/>
    </source>
</evidence>
<evidence type="ECO:0000256" key="3">
    <source>
        <dbReference type="ARBA" id="ARBA00011890"/>
    </source>
</evidence>
<dbReference type="EMBL" id="JAUSRA010000001">
    <property type="protein sequence ID" value="MDP9794724.1"/>
    <property type="molecule type" value="Genomic_DNA"/>
</dbReference>
<dbReference type="RefSeq" id="WP_306829956.1">
    <property type="nucleotide sequence ID" value="NZ_JAUSRA010000001.1"/>
</dbReference>
<evidence type="ECO:0000256" key="6">
    <source>
        <dbReference type="ARBA" id="ARBA00022603"/>
    </source>
</evidence>
<dbReference type="PANTHER" id="PTHR11579:SF0">
    <property type="entry name" value="PROTEIN-L-ISOASPARTATE(D-ASPARTATE) O-METHYLTRANSFERASE"/>
    <property type="match status" value="1"/>
</dbReference>
<evidence type="ECO:0000256" key="1">
    <source>
        <dbReference type="ARBA" id="ARBA00004496"/>
    </source>
</evidence>
<dbReference type="Proteomes" id="UP001240984">
    <property type="component" value="Unassembled WGS sequence"/>
</dbReference>